<dbReference type="RefSeq" id="WP_378593873.1">
    <property type="nucleotide sequence ID" value="NZ_JBHSKD010000029.1"/>
</dbReference>
<dbReference type="EMBL" id="JBHSKD010000029">
    <property type="protein sequence ID" value="MFC5179581.1"/>
    <property type="molecule type" value="Genomic_DNA"/>
</dbReference>
<evidence type="ECO:0008006" key="3">
    <source>
        <dbReference type="Google" id="ProtNLM"/>
    </source>
</evidence>
<reference evidence="2" key="1">
    <citation type="journal article" date="2019" name="Int. J. Syst. Evol. Microbiol.">
        <title>The Global Catalogue of Microorganisms (GCM) 10K type strain sequencing project: providing services to taxonomists for standard genome sequencing and annotation.</title>
        <authorList>
            <consortium name="The Broad Institute Genomics Platform"/>
            <consortium name="The Broad Institute Genome Sequencing Center for Infectious Disease"/>
            <person name="Wu L."/>
            <person name="Ma J."/>
        </authorList>
    </citation>
    <scope>NUCLEOTIDE SEQUENCE [LARGE SCALE GENOMIC DNA]</scope>
    <source>
        <strain evidence="2">DFY41</strain>
    </source>
</reference>
<organism evidence="1 2">
    <name type="scientific">Nocardioides taihuensis</name>
    <dbReference type="NCBI Taxonomy" id="1835606"/>
    <lineage>
        <taxon>Bacteria</taxon>
        <taxon>Bacillati</taxon>
        <taxon>Actinomycetota</taxon>
        <taxon>Actinomycetes</taxon>
        <taxon>Propionibacteriales</taxon>
        <taxon>Nocardioidaceae</taxon>
        <taxon>Nocardioides</taxon>
    </lineage>
</organism>
<dbReference type="Proteomes" id="UP001596087">
    <property type="component" value="Unassembled WGS sequence"/>
</dbReference>
<evidence type="ECO:0000313" key="2">
    <source>
        <dbReference type="Proteomes" id="UP001596087"/>
    </source>
</evidence>
<comment type="caution">
    <text evidence="1">The sequence shown here is derived from an EMBL/GenBank/DDBJ whole genome shotgun (WGS) entry which is preliminary data.</text>
</comment>
<name>A0ABW0BQK4_9ACTN</name>
<proteinExistence type="predicted"/>
<sequence>MSSFGGDDLENILGKALADEREVPPEWRDAARAAYTWRTVDAELLALTYDSLVEAGAAVRGAEARTLEFGTGEVTLEVELVDDRFEGRLHASPGAEIVVEHADGGRTPVQPDASGFFVVEVPGDDPVRFALRSGEFQLVTEWVTR</sequence>
<evidence type="ECO:0000313" key="1">
    <source>
        <dbReference type="EMBL" id="MFC5179581.1"/>
    </source>
</evidence>
<accession>A0ABW0BQK4</accession>
<keyword evidence="2" id="KW-1185">Reference proteome</keyword>
<protein>
    <recommendedName>
        <fullName evidence="3">Carboxypeptidase regulatory-like domain-containing protein</fullName>
    </recommendedName>
</protein>
<gene>
    <name evidence="1" type="ORF">ACFPGP_23110</name>
</gene>